<dbReference type="Proteomes" id="UP001059617">
    <property type="component" value="Chromosome"/>
</dbReference>
<evidence type="ECO:0000313" key="2">
    <source>
        <dbReference type="Proteomes" id="UP001059617"/>
    </source>
</evidence>
<proteinExistence type="predicted"/>
<keyword evidence="2" id="KW-1185">Reference proteome</keyword>
<reference evidence="1" key="2">
    <citation type="submission" date="2022-09" db="EMBL/GenBank/DDBJ databases">
        <title>Biosynthetic gene clusters of Dactylosporangioum fulvum.</title>
        <authorList>
            <person name="Caradec T."/>
        </authorList>
    </citation>
    <scope>NUCLEOTIDE SEQUENCE</scope>
    <source>
        <strain evidence="1">NRRL B-16292</strain>
    </source>
</reference>
<gene>
    <name evidence="1" type="ORF">Dfulv_17365</name>
</gene>
<protein>
    <submittedName>
        <fullName evidence="1">Uncharacterized protein</fullName>
    </submittedName>
</protein>
<dbReference type="EMBL" id="CP073720">
    <property type="protein sequence ID" value="UWP85918.1"/>
    <property type="molecule type" value="Genomic_DNA"/>
</dbReference>
<accession>A0ABY5WB49</accession>
<name>A0ABY5WB49_9ACTN</name>
<sequence length="64" mass="7322">MTTLHDPAVQDAYERGRQDAIDEFTRCHLDRIGDILDAIDQHAGDVEQLRIRIRILRAMGHDAP</sequence>
<reference evidence="1" key="1">
    <citation type="submission" date="2021-04" db="EMBL/GenBank/DDBJ databases">
        <authorList>
            <person name="Hartkoorn R.C."/>
            <person name="Beaudoing E."/>
            <person name="Hot D."/>
        </authorList>
    </citation>
    <scope>NUCLEOTIDE SEQUENCE</scope>
    <source>
        <strain evidence="1">NRRL B-16292</strain>
    </source>
</reference>
<dbReference type="RefSeq" id="WP_259864313.1">
    <property type="nucleotide sequence ID" value="NZ_BAAAST010000036.1"/>
</dbReference>
<organism evidence="1 2">
    <name type="scientific">Dactylosporangium fulvum</name>
    <dbReference type="NCBI Taxonomy" id="53359"/>
    <lineage>
        <taxon>Bacteria</taxon>
        <taxon>Bacillati</taxon>
        <taxon>Actinomycetota</taxon>
        <taxon>Actinomycetes</taxon>
        <taxon>Micromonosporales</taxon>
        <taxon>Micromonosporaceae</taxon>
        <taxon>Dactylosporangium</taxon>
    </lineage>
</organism>
<evidence type="ECO:0000313" key="1">
    <source>
        <dbReference type="EMBL" id="UWP85918.1"/>
    </source>
</evidence>